<sequence length="101" mass="11457">MAAPLRRDTLPENYCYGVCCDGRVFFINDETRSTSWLHPCTGEPVNSGHMIRSDLPTGWEEGFTKEGASFFIDHNQRTTTFIHPVTGQISAENSDFRLQDQ</sequence>
<evidence type="ECO:0000313" key="3">
    <source>
        <dbReference type="RefSeq" id="XP_042630636.1"/>
    </source>
</evidence>
<name>A0A9R0BE70_CYPCA</name>
<dbReference type="SMART" id="SM00456">
    <property type="entry name" value="WW"/>
    <property type="match status" value="2"/>
</dbReference>
<proteinExistence type="predicted"/>
<dbReference type="CDD" id="cd00201">
    <property type="entry name" value="WW"/>
    <property type="match status" value="2"/>
</dbReference>
<accession>A0A9R0BE70</accession>
<reference evidence="2 3" key="1">
    <citation type="submission" date="2025-04" db="UniProtKB">
        <authorList>
            <consortium name="RefSeq"/>
        </authorList>
    </citation>
    <scope>IDENTIFICATION</scope>
    <source>
        <tissue evidence="2 3">Muscle</tissue>
    </source>
</reference>
<dbReference type="PROSITE" id="PS01159">
    <property type="entry name" value="WW_DOMAIN_1"/>
    <property type="match status" value="1"/>
</dbReference>
<dbReference type="PANTHER" id="PTHR12752">
    <property type="entry name" value="PHOSPHOINOSITOL 3-PHOSPHATE-BINDING PROTEIN"/>
    <property type="match status" value="1"/>
</dbReference>
<dbReference type="PANTHER" id="PTHR12752:SF4">
    <property type="entry name" value="PLECKSTRIN HOMOLOGY DOMAIN-CONTAINING FAMILY A MEMBER 7"/>
    <property type="match status" value="1"/>
</dbReference>
<dbReference type="KEGG" id="ccar:122148508"/>
<organism evidence="3">
    <name type="scientific">Cyprinus carpio</name>
    <name type="common">Common carp</name>
    <dbReference type="NCBI Taxonomy" id="7962"/>
    <lineage>
        <taxon>Eukaryota</taxon>
        <taxon>Metazoa</taxon>
        <taxon>Chordata</taxon>
        <taxon>Craniata</taxon>
        <taxon>Vertebrata</taxon>
        <taxon>Euteleostomi</taxon>
        <taxon>Actinopterygii</taxon>
        <taxon>Neopterygii</taxon>
        <taxon>Teleostei</taxon>
        <taxon>Ostariophysi</taxon>
        <taxon>Cypriniformes</taxon>
        <taxon>Cyprinidae</taxon>
        <taxon>Cyprininae</taxon>
        <taxon>Cyprinus</taxon>
    </lineage>
</organism>
<gene>
    <name evidence="3" type="primary">LOC122148513</name>
    <name evidence="2" type="synonym">LOC122148508</name>
</gene>
<dbReference type="OrthoDB" id="43122at2759"/>
<dbReference type="PROSITE" id="PS50020">
    <property type="entry name" value="WW_DOMAIN_2"/>
    <property type="match status" value="2"/>
</dbReference>
<dbReference type="InterPro" id="IPR001202">
    <property type="entry name" value="WW_dom"/>
</dbReference>
<feature type="domain" description="WW" evidence="1">
    <location>
        <begin position="53"/>
        <end position="86"/>
    </location>
</feature>
<evidence type="ECO:0000259" key="1">
    <source>
        <dbReference type="PROSITE" id="PS50020"/>
    </source>
</evidence>
<dbReference type="GeneID" id="122148513"/>
<dbReference type="RefSeq" id="XP_042630636.1">
    <property type="nucleotide sequence ID" value="XM_042774702.1"/>
</dbReference>
<dbReference type="Pfam" id="PF00397">
    <property type="entry name" value="WW"/>
    <property type="match status" value="1"/>
</dbReference>
<feature type="domain" description="WW" evidence="1">
    <location>
        <begin position="8"/>
        <end position="41"/>
    </location>
</feature>
<dbReference type="AlphaFoldDB" id="A0A9R0BE70"/>
<protein>
    <submittedName>
        <fullName evidence="2 3">Pleckstrin homology domain-containing family A member 7-like</fullName>
    </submittedName>
</protein>
<evidence type="ECO:0000313" key="2">
    <source>
        <dbReference type="RefSeq" id="XP_042630633.1"/>
    </source>
</evidence>
<dbReference type="KEGG" id="ccar:122148513"/>
<dbReference type="RefSeq" id="XP_042630633.1">
    <property type="nucleotide sequence ID" value="XM_042774699.1"/>
</dbReference>
<dbReference type="Proteomes" id="UP001155660">
    <property type="component" value="Chromosome A18"/>
</dbReference>